<dbReference type="Pfam" id="PF14959">
    <property type="entry name" value="GSAP-16"/>
    <property type="match status" value="1"/>
</dbReference>
<dbReference type="InterPro" id="IPR026172">
    <property type="entry name" value="GSAP_fam"/>
</dbReference>
<dbReference type="InterPro" id="IPR028010">
    <property type="entry name" value="GSAP_C_dom"/>
</dbReference>
<feature type="region of interest" description="Disordered" evidence="1">
    <location>
        <begin position="430"/>
        <end position="464"/>
    </location>
</feature>
<reference evidence="4" key="1">
    <citation type="submission" date="2025-08" db="UniProtKB">
        <authorList>
            <consortium name="RefSeq"/>
        </authorList>
    </citation>
    <scope>IDENTIFICATION</scope>
    <source>
        <tissue evidence="4">Thorax and Abdomen</tissue>
    </source>
</reference>
<name>A0A6J0B7F2_NEOLC</name>
<accession>A0A6J0B7F2</accession>
<dbReference type="OrthoDB" id="9997853at2759"/>
<dbReference type="Proteomes" id="UP000829291">
    <property type="component" value="Chromosome 1"/>
</dbReference>
<evidence type="ECO:0000256" key="1">
    <source>
        <dbReference type="SAM" id="MobiDB-lite"/>
    </source>
</evidence>
<sequence>MAGNLAAKLCSSLHDRAVKAEQWKLLGQEKDGSLLVGWIEENCAEDEPMRSHSVIGHYDRAKDNLQVLHEFSQVLNIVQATINQCHTLLGFVTKSVSPVVDQTSLTDSGTENKMPQLCEDSEVYQVYVIELCSSTKDLHNLELERSKQVRIQFLYKQRPQRDSDKFLVLIHQESVMLYTTYFDISDEEANSVKELNSESLVRTFIWAQWDSVNQVLYHIHHRRSTTSLVTEEASNSQPKTPGSYPTLSGLQFHDDLPHETVLNIPLNLPQLPGSNHCGTYEDDVIPLRVHDCSLDLIVVSDPKGMVCICHHYLYRPENQVQDPIENSCLSDLNTVHFAYSVTVLHHSCVIHCVVPGIPWVRAKLMRPTFAIYGDHHMVVFVQGSFTHLLEIGVTHEPCCHILSGPLTCVPLQSSYLVPLLDLNKNHIAANSNSNNSNNSERPRSMKASESRINTNTKNTNSAKSDSYGGLMNSISNPLTVDLPTLDLVPLIIPADFLIDVFRKETSVEVRLGILHYFLIHRNDPDVVIELIFIIAQKPRLLSVARLLEEILISGSYAAVQKNLPADAQQLISLLPFTTMQNSSKTEIKVNDLTVTLSHEKLWNTSVMLLSPQQRLVPYCNDLWTQLWDQLGKCNSDKPRFKPSQVAEKLMVSLACYQPEALSRSSTPMSPSGGFAVTAASLGELMGCRGNNKMLDSNLPFVEVENCTASKQEHVVSVNLRELSMHLLKHGTQTSTMRLQGICTPLHLHAMATRHVAAQLETSRSLCQMLCRASSVDAKTEQEQGFILIDQLDEARRSLLFTLLERYRYAIESTAFPLPQGFTSFFTYLGYRSLKYPTFLQYVQRNVFELQVDVMKVIMADSGDTKDGVCRKLGLLSLLPRSRAKRLLNQWLHPVSLMLRAREHATNILSGEISQCRGRISQHHINHNGLAAFPSADRLSPLDTFLDLLTAKASLTELDFGLLIEATVTSTEDFL</sequence>
<protein>
    <submittedName>
        <fullName evidence="4">Protein pigeon isoform X1</fullName>
    </submittedName>
</protein>
<dbReference type="GO" id="GO:1902004">
    <property type="term" value="P:positive regulation of amyloid-beta formation"/>
    <property type="evidence" value="ECO:0007669"/>
    <property type="project" value="TreeGrafter"/>
</dbReference>
<dbReference type="PANTHER" id="PTHR13630">
    <property type="entry name" value="GAMMA-SECRETASE-ACTIVATING PROTEIN"/>
    <property type="match status" value="1"/>
</dbReference>
<feature type="compositionally biased region" description="Basic and acidic residues" evidence="1">
    <location>
        <begin position="440"/>
        <end position="449"/>
    </location>
</feature>
<proteinExistence type="predicted"/>
<dbReference type="RefSeq" id="XP_015510122.2">
    <property type="nucleotide sequence ID" value="XM_015654636.2"/>
</dbReference>
<dbReference type="AlphaFoldDB" id="A0A6J0B7F2"/>
<organism evidence="4">
    <name type="scientific">Neodiprion lecontei</name>
    <name type="common">Redheaded pine sawfly</name>
    <dbReference type="NCBI Taxonomy" id="441921"/>
    <lineage>
        <taxon>Eukaryota</taxon>
        <taxon>Metazoa</taxon>
        <taxon>Ecdysozoa</taxon>
        <taxon>Arthropoda</taxon>
        <taxon>Hexapoda</taxon>
        <taxon>Insecta</taxon>
        <taxon>Pterygota</taxon>
        <taxon>Neoptera</taxon>
        <taxon>Endopterygota</taxon>
        <taxon>Hymenoptera</taxon>
        <taxon>Tenthredinoidea</taxon>
        <taxon>Diprionidae</taxon>
        <taxon>Diprioninae</taxon>
        <taxon>Neodiprion</taxon>
    </lineage>
</organism>
<dbReference type="PANTHER" id="PTHR13630:SF1">
    <property type="entry name" value="GAMMA-SECRETASE-ACTIVATING PROTEIN"/>
    <property type="match status" value="1"/>
</dbReference>
<feature type="compositionally biased region" description="Low complexity" evidence="1">
    <location>
        <begin position="430"/>
        <end position="439"/>
    </location>
</feature>
<evidence type="ECO:0000259" key="2">
    <source>
        <dbReference type="Pfam" id="PF14959"/>
    </source>
</evidence>
<dbReference type="InParanoid" id="A0A6J0B7F2"/>
<dbReference type="GO" id="GO:0005802">
    <property type="term" value="C:trans-Golgi network"/>
    <property type="evidence" value="ECO:0007669"/>
    <property type="project" value="TreeGrafter"/>
</dbReference>
<dbReference type="FunCoup" id="A0A6J0B7F2">
    <property type="interactions" value="295"/>
</dbReference>
<feature type="domain" description="Gamma-secretase-activating protein C-terminal" evidence="2">
    <location>
        <begin position="759"/>
        <end position="871"/>
    </location>
</feature>
<evidence type="ECO:0000313" key="4">
    <source>
        <dbReference type="RefSeq" id="XP_015510122.2"/>
    </source>
</evidence>
<evidence type="ECO:0000313" key="3">
    <source>
        <dbReference type="Proteomes" id="UP000829291"/>
    </source>
</evidence>
<gene>
    <name evidence="4" type="primary">LOC107217218</name>
</gene>
<dbReference type="GeneID" id="107217218"/>
<dbReference type="KEGG" id="nlo:107217218"/>
<keyword evidence="3" id="KW-1185">Reference proteome</keyword>